<comment type="caution">
    <text evidence="1">The sequence shown here is derived from an EMBL/GenBank/DDBJ whole genome shotgun (WGS) entry which is preliminary data.</text>
</comment>
<dbReference type="Proteomes" id="UP000327493">
    <property type="component" value="Chromosome 10"/>
</dbReference>
<protein>
    <submittedName>
        <fullName evidence="1">Uncharacterized protein</fullName>
    </submittedName>
</protein>
<gene>
    <name evidence="1" type="ORF">FQN60_010003</name>
</gene>
<reference evidence="1 2" key="1">
    <citation type="submission" date="2019-08" db="EMBL/GenBank/DDBJ databases">
        <title>A chromosome-level genome assembly, high-density linkage maps, and genome scans reveal the genomic architecture of hybrid incompatibilities underlying speciation via character displacement in darters (Percidae: Etheostominae).</title>
        <authorList>
            <person name="Moran R.L."/>
            <person name="Catchen J.M."/>
            <person name="Fuller R.C."/>
        </authorList>
    </citation>
    <scope>NUCLEOTIDE SEQUENCE [LARGE SCALE GENOMIC DNA]</scope>
    <source>
        <strain evidence="1">EspeVRDwgs_2016</strain>
        <tissue evidence="1">Muscle</tissue>
    </source>
</reference>
<proteinExistence type="predicted"/>
<dbReference type="AlphaFoldDB" id="A0A5J5D1M6"/>
<name>A0A5J5D1M6_9PERO</name>
<accession>A0A5J5D1M6</accession>
<dbReference type="EMBL" id="VOFY01000010">
    <property type="protein sequence ID" value="KAA8588658.1"/>
    <property type="molecule type" value="Genomic_DNA"/>
</dbReference>
<evidence type="ECO:0000313" key="2">
    <source>
        <dbReference type="Proteomes" id="UP000327493"/>
    </source>
</evidence>
<organism evidence="1 2">
    <name type="scientific">Etheostoma spectabile</name>
    <name type="common">orangethroat darter</name>
    <dbReference type="NCBI Taxonomy" id="54343"/>
    <lineage>
        <taxon>Eukaryota</taxon>
        <taxon>Metazoa</taxon>
        <taxon>Chordata</taxon>
        <taxon>Craniata</taxon>
        <taxon>Vertebrata</taxon>
        <taxon>Euteleostomi</taxon>
        <taxon>Actinopterygii</taxon>
        <taxon>Neopterygii</taxon>
        <taxon>Teleostei</taxon>
        <taxon>Neoteleostei</taxon>
        <taxon>Acanthomorphata</taxon>
        <taxon>Eupercaria</taxon>
        <taxon>Perciformes</taxon>
        <taxon>Percoidei</taxon>
        <taxon>Percidae</taxon>
        <taxon>Etheostomatinae</taxon>
        <taxon>Etheostoma</taxon>
    </lineage>
</organism>
<keyword evidence="2" id="KW-1185">Reference proteome</keyword>
<evidence type="ECO:0000313" key="1">
    <source>
        <dbReference type="EMBL" id="KAA8588658.1"/>
    </source>
</evidence>
<sequence>MIPAIASHPPPASLEEYGMEALCKRDVMWFHAGGLEQSGLVSSPQRKTSIFITDT</sequence>